<sequence length="65" mass="6962">MDGSNGANRQIGGMEDPTGASAQCRDAAGWTLNLMADKLVKLRVVNAISRETVQRTLKKTTSNRG</sequence>
<dbReference type="EMBL" id="JAWIIV010000055">
    <property type="protein sequence ID" value="MEC4723475.1"/>
    <property type="molecule type" value="Genomic_DNA"/>
</dbReference>
<comment type="caution">
    <text evidence="2">The sequence shown here is derived from an EMBL/GenBank/DDBJ whole genome shotgun (WGS) entry which is preliminary data.</text>
</comment>
<name>A0ABU6JJM0_9BURK</name>
<keyword evidence="3" id="KW-1185">Reference proteome</keyword>
<organism evidence="2 3">
    <name type="scientific">Noviherbaspirillum album</name>
    <dbReference type="NCBI Taxonomy" id="3080276"/>
    <lineage>
        <taxon>Bacteria</taxon>
        <taxon>Pseudomonadati</taxon>
        <taxon>Pseudomonadota</taxon>
        <taxon>Betaproteobacteria</taxon>
        <taxon>Burkholderiales</taxon>
        <taxon>Oxalobacteraceae</taxon>
        <taxon>Noviherbaspirillum</taxon>
    </lineage>
</organism>
<dbReference type="Proteomes" id="UP001352263">
    <property type="component" value="Unassembled WGS sequence"/>
</dbReference>
<accession>A0ABU6JJM0</accession>
<evidence type="ECO:0000313" key="3">
    <source>
        <dbReference type="Proteomes" id="UP001352263"/>
    </source>
</evidence>
<dbReference type="RefSeq" id="WP_326510088.1">
    <property type="nucleotide sequence ID" value="NZ_JAWIIV010000055.1"/>
</dbReference>
<reference evidence="2 3" key="1">
    <citation type="submission" date="2023-10" db="EMBL/GenBank/DDBJ databases">
        <title>Noviherbaspirillum sp. CPCC 100848 genome assembly.</title>
        <authorList>
            <person name="Li X.Y."/>
            <person name="Fang X.M."/>
        </authorList>
    </citation>
    <scope>NUCLEOTIDE SEQUENCE [LARGE SCALE GENOMIC DNA]</scope>
    <source>
        <strain evidence="2 3">CPCC 100848</strain>
    </source>
</reference>
<evidence type="ECO:0000313" key="2">
    <source>
        <dbReference type="EMBL" id="MEC4723475.1"/>
    </source>
</evidence>
<proteinExistence type="predicted"/>
<protein>
    <submittedName>
        <fullName evidence="2">Uncharacterized protein</fullName>
    </submittedName>
</protein>
<feature type="region of interest" description="Disordered" evidence="1">
    <location>
        <begin position="1"/>
        <end position="22"/>
    </location>
</feature>
<gene>
    <name evidence="2" type="ORF">RY831_30510</name>
</gene>
<evidence type="ECO:0000256" key="1">
    <source>
        <dbReference type="SAM" id="MobiDB-lite"/>
    </source>
</evidence>